<dbReference type="AlphaFoldDB" id="A0A951PTY8"/>
<protein>
    <submittedName>
        <fullName evidence="2">Uncharacterized protein</fullName>
    </submittedName>
</protein>
<evidence type="ECO:0000313" key="2">
    <source>
        <dbReference type="EMBL" id="MBW4548912.1"/>
    </source>
</evidence>
<evidence type="ECO:0000256" key="1">
    <source>
        <dbReference type="SAM" id="MobiDB-lite"/>
    </source>
</evidence>
<comment type="caution">
    <text evidence="2">The sequence shown here is derived from an EMBL/GenBank/DDBJ whole genome shotgun (WGS) entry which is preliminary data.</text>
</comment>
<sequence>MEAITASGFCMSRNAGTSSRIRRSSRSATDRPGTGSFSNPRCCRVALTLTLFGVVVESLLIGQECDLPKRQQPIEA</sequence>
<accession>A0A951PTY8</accession>
<gene>
    <name evidence="2" type="ORF">KME25_31585</name>
</gene>
<dbReference type="EMBL" id="JAHHIF010000075">
    <property type="protein sequence ID" value="MBW4548912.1"/>
    <property type="molecule type" value="Genomic_DNA"/>
</dbReference>
<evidence type="ECO:0000313" key="3">
    <source>
        <dbReference type="Proteomes" id="UP000753908"/>
    </source>
</evidence>
<proteinExistence type="predicted"/>
<reference evidence="2" key="2">
    <citation type="journal article" date="2022" name="Microbiol. Resour. Announc.">
        <title>Metagenome Sequencing to Explore Phylogenomics of Terrestrial Cyanobacteria.</title>
        <authorList>
            <person name="Ward R.D."/>
            <person name="Stajich J.E."/>
            <person name="Johansen J.R."/>
            <person name="Huntemann M."/>
            <person name="Clum A."/>
            <person name="Foster B."/>
            <person name="Foster B."/>
            <person name="Roux S."/>
            <person name="Palaniappan K."/>
            <person name="Varghese N."/>
            <person name="Mukherjee S."/>
            <person name="Reddy T.B.K."/>
            <person name="Daum C."/>
            <person name="Copeland A."/>
            <person name="Chen I.A."/>
            <person name="Ivanova N.N."/>
            <person name="Kyrpides N.C."/>
            <person name="Shapiro N."/>
            <person name="Eloe-Fadrosh E.A."/>
            <person name="Pietrasiak N."/>
        </authorList>
    </citation>
    <scope>NUCLEOTIDE SEQUENCE</scope>
    <source>
        <strain evidence="2">CPER-KK1</strain>
    </source>
</reference>
<organism evidence="2 3">
    <name type="scientific">Symplocastrum torsivum CPER-KK1</name>
    <dbReference type="NCBI Taxonomy" id="450513"/>
    <lineage>
        <taxon>Bacteria</taxon>
        <taxon>Bacillati</taxon>
        <taxon>Cyanobacteriota</taxon>
        <taxon>Cyanophyceae</taxon>
        <taxon>Oscillatoriophycideae</taxon>
        <taxon>Oscillatoriales</taxon>
        <taxon>Microcoleaceae</taxon>
        <taxon>Symplocastrum</taxon>
    </lineage>
</organism>
<feature type="region of interest" description="Disordered" evidence="1">
    <location>
        <begin position="1"/>
        <end position="38"/>
    </location>
</feature>
<name>A0A951PTY8_9CYAN</name>
<reference evidence="2" key="1">
    <citation type="submission" date="2021-05" db="EMBL/GenBank/DDBJ databases">
        <authorList>
            <person name="Pietrasiak N."/>
            <person name="Ward R."/>
            <person name="Stajich J.E."/>
            <person name="Kurbessoian T."/>
        </authorList>
    </citation>
    <scope>NUCLEOTIDE SEQUENCE</scope>
    <source>
        <strain evidence="2">CPER-KK1</strain>
    </source>
</reference>
<dbReference type="Proteomes" id="UP000753908">
    <property type="component" value="Unassembled WGS sequence"/>
</dbReference>